<name>A0ABD3REX5_9STRA</name>
<feature type="region of interest" description="Disordered" evidence="2">
    <location>
        <begin position="175"/>
        <end position="196"/>
    </location>
</feature>
<dbReference type="InterPro" id="IPR039986">
    <property type="entry name" value="CFAP210"/>
</dbReference>
<proteinExistence type="predicted"/>
<organism evidence="3 4">
    <name type="scientific">Cyclostephanos tholiformis</name>
    <dbReference type="NCBI Taxonomy" id="382380"/>
    <lineage>
        <taxon>Eukaryota</taxon>
        <taxon>Sar</taxon>
        <taxon>Stramenopiles</taxon>
        <taxon>Ochrophyta</taxon>
        <taxon>Bacillariophyta</taxon>
        <taxon>Coscinodiscophyceae</taxon>
        <taxon>Thalassiosirophycidae</taxon>
        <taxon>Stephanodiscales</taxon>
        <taxon>Stephanodiscaceae</taxon>
        <taxon>Cyclostephanos</taxon>
    </lineage>
</organism>
<dbReference type="AlphaFoldDB" id="A0ABD3REX5"/>
<sequence length="446" mass="53316">MEISRKDLDRIVSSVGSQSNGHSEYCGVTRKEMLKQLSDSRVAGWTDTLAAKCKAKLEWKEDKARQEEERRKLQDAEDAERGQKLRIETLRNAETLLREQTEKVRQFRQQQLLVETLYTRDNQLKEQEEKLKTQTAREELWHKAIMDDVQMAEQKSKEKVEKDKQRSTELAMDLRRQRDEREERIRAQQRKKREEEGHIIQKIARDESAAEKAEMELKSERMIKAKESMEKNKLLLIQRQEEIHRKEVEETKKCEDEVAKRNKLNSARADLEKKHFGEDNASGILKKLAENECEIFDKGVKLHNEKEKERIEALKKKLEQEMADVNKSRRLQLQRKVQDAEFEKKLEDLYVEELARKVTAQQELEHQKQLERRRQNIELRKMHQDQIRENERNVAKEKADALMEEHHKFHELKKEEVIFNDFVKKEMEYLKSQGKKTNLLEKTLHS</sequence>
<keyword evidence="1" id="KW-0175">Coiled coil</keyword>
<dbReference type="PANTHER" id="PTHR28663">
    <property type="entry name" value="COILED-COIL DOMAIN-CONTAINING PROTEIN 173"/>
    <property type="match status" value="1"/>
</dbReference>
<evidence type="ECO:0000313" key="4">
    <source>
        <dbReference type="Proteomes" id="UP001530377"/>
    </source>
</evidence>
<feature type="coiled-coil region" evidence="1">
    <location>
        <begin position="301"/>
        <end position="335"/>
    </location>
</feature>
<gene>
    <name evidence="3" type="ORF">ACHAXA_006657</name>
</gene>
<protein>
    <recommendedName>
        <fullName evidence="5">Trichohyalin-plectin-homology domain-containing protein</fullName>
    </recommendedName>
</protein>
<dbReference type="PANTHER" id="PTHR28663:SF1">
    <property type="entry name" value="CILIA- AND FLAGELLA- ASSOCIATED PROTEIN 210"/>
    <property type="match status" value="1"/>
</dbReference>
<comment type="caution">
    <text evidence="3">The sequence shown here is derived from an EMBL/GenBank/DDBJ whole genome shotgun (WGS) entry which is preliminary data.</text>
</comment>
<dbReference type="EMBL" id="JALLPB020000261">
    <property type="protein sequence ID" value="KAL3811433.1"/>
    <property type="molecule type" value="Genomic_DNA"/>
</dbReference>
<accession>A0ABD3REX5</accession>
<evidence type="ECO:0000256" key="1">
    <source>
        <dbReference type="SAM" id="Coils"/>
    </source>
</evidence>
<feature type="coiled-coil region" evidence="1">
    <location>
        <begin position="360"/>
        <end position="400"/>
    </location>
</feature>
<feature type="region of interest" description="Disordered" evidence="2">
    <location>
        <begin position="1"/>
        <end position="24"/>
    </location>
</feature>
<keyword evidence="4" id="KW-1185">Reference proteome</keyword>
<reference evidence="3 4" key="1">
    <citation type="submission" date="2024-10" db="EMBL/GenBank/DDBJ databases">
        <title>Updated reference genomes for cyclostephanoid diatoms.</title>
        <authorList>
            <person name="Roberts W.R."/>
            <person name="Alverson A.J."/>
        </authorList>
    </citation>
    <scope>NUCLEOTIDE SEQUENCE [LARGE SCALE GENOMIC DNA]</scope>
    <source>
        <strain evidence="3 4">AJA228-03</strain>
    </source>
</reference>
<evidence type="ECO:0008006" key="5">
    <source>
        <dbReference type="Google" id="ProtNLM"/>
    </source>
</evidence>
<evidence type="ECO:0000313" key="3">
    <source>
        <dbReference type="EMBL" id="KAL3811433.1"/>
    </source>
</evidence>
<dbReference type="Proteomes" id="UP001530377">
    <property type="component" value="Unassembled WGS sequence"/>
</dbReference>
<feature type="compositionally biased region" description="Basic and acidic residues" evidence="2">
    <location>
        <begin position="1"/>
        <end position="10"/>
    </location>
</feature>
<evidence type="ECO:0000256" key="2">
    <source>
        <dbReference type="SAM" id="MobiDB-lite"/>
    </source>
</evidence>
<feature type="region of interest" description="Disordered" evidence="2">
    <location>
        <begin position="61"/>
        <end position="83"/>
    </location>
</feature>